<dbReference type="EMBL" id="GBXM01055009">
    <property type="protein sequence ID" value="JAH53568.1"/>
    <property type="molecule type" value="Transcribed_RNA"/>
</dbReference>
<dbReference type="AlphaFoldDB" id="A0A0E9TLE4"/>
<protein>
    <submittedName>
        <fullName evidence="1">Uncharacterized protein</fullName>
    </submittedName>
</protein>
<organism evidence="1">
    <name type="scientific">Anguilla anguilla</name>
    <name type="common">European freshwater eel</name>
    <name type="synonym">Muraena anguilla</name>
    <dbReference type="NCBI Taxonomy" id="7936"/>
    <lineage>
        <taxon>Eukaryota</taxon>
        <taxon>Metazoa</taxon>
        <taxon>Chordata</taxon>
        <taxon>Craniata</taxon>
        <taxon>Vertebrata</taxon>
        <taxon>Euteleostomi</taxon>
        <taxon>Actinopterygii</taxon>
        <taxon>Neopterygii</taxon>
        <taxon>Teleostei</taxon>
        <taxon>Anguilliformes</taxon>
        <taxon>Anguillidae</taxon>
        <taxon>Anguilla</taxon>
    </lineage>
</organism>
<proteinExistence type="predicted"/>
<reference evidence="1" key="2">
    <citation type="journal article" date="2015" name="Fish Shellfish Immunol.">
        <title>Early steps in the European eel (Anguilla anguilla)-Vibrio vulnificus interaction in the gills: Role of the RtxA13 toxin.</title>
        <authorList>
            <person name="Callol A."/>
            <person name="Pajuelo D."/>
            <person name="Ebbesson L."/>
            <person name="Teles M."/>
            <person name="MacKenzie S."/>
            <person name="Amaro C."/>
        </authorList>
    </citation>
    <scope>NUCLEOTIDE SEQUENCE</scope>
</reference>
<accession>A0A0E9TLE4</accession>
<reference evidence="1" key="1">
    <citation type="submission" date="2014-11" db="EMBL/GenBank/DDBJ databases">
        <authorList>
            <person name="Amaro Gonzalez C."/>
        </authorList>
    </citation>
    <scope>NUCLEOTIDE SEQUENCE</scope>
</reference>
<evidence type="ECO:0000313" key="1">
    <source>
        <dbReference type="EMBL" id="JAH53568.1"/>
    </source>
</evidence>
<sequence>MTLLLIGCLVDTKWINSADIFSLDAIRAAAKSGCLPLHPV</sequence>
<name>A0A0E9TLE4_ANGAN</name>